<dbReference type="AlphaFoldDB" id="A0A0P7Z2J7"/>
<dbReference type="GeneID" id="108939593"/>
<dbReference type="GO" id="GO:0045184">
    <property type="term" value="P:establishment of protein localization"/>
    <property type="evidence" value="ECO:0007669"/>
    <property type="project" value="TreeGrafter"/>
</dbReference>
<dbReference type="Gene3D" id="1.20.5.1180">
    <property type="entry name" value="Geminin coiled-coil domain"/>
    <property type="match status" value="1"/>
</dbReference>
<proteinExistence type="predicted"/>
<evidence type="ECO:0000313" key="12">
    <source>
        <dbReference type="EMBL" id="KPP74755.1"/>
    </source>
</evidence>
<evidence type="ECO:0000256" key="9">
    <source>
        <dbReference type="SAM" id="Coils"/>
    </source>
</evidence>
<dbReference type="GO" id="GO:0005814">
    <property type="term" value="C:centriole"/>
    <property type="evidence" value="ECO:0007669"/>
    <property type="project" value="UniProtKB-SubCell"/>
</dbReference>
<evidence type="ECO:0000256" key="2">
    <source>
        <dbReference type="ARBA" id="ARBA00004476"/>
    </source>
</evidence>
<gene>
    <name evidence="13" type="primary">CEP55</name>
    <name evidence="12" type="ORF">Z043_106070</name>
</gene>
<dbReference type="PANTHER" id="PTHR31838">
    <property type="entry name" value="CENTROSOMAL PROTEIN OF 55 KDA"/>
    <property type="match status" value="1"/>
</dbReference>
<dbReference type="GeneTree" id="ENSGT00510000047961"/>
<dbReference type="InterPro" id="IPR022008">
    <property type="entry name" value="EABR"/>
</dbReference>
<feature type="region of interest" description="Disordered" evidence="10">
    <location>
        <begin position="390"/>
        <end position="410"/>
    </location>
</feature>
<dbReference type="CTD" id="553800"/>
<dbReference type="GO" id="GO:0051896">
    <property type="term" value="P:regulation of phosphatidylinositol 3-kinase/protein kinase B signal transduction"/>
    <property type="evidence" value="ECO:0007669"/>
    <property type="project" value="Ensembl"/>
</dbReference>
<feature type="compositionally biased region" description="Polar residues" evidence="10">
    <location>
        <begin position="153"/>
        <end position="173"/>
    </location>
</feature>
<feature type="region of interest" description="Disordered" evidence="10">
    <location>
        <begin position="142"/>
        <end position="176"/>
    </location>
</feature>
<keyword evidence="4" id="KW-0963">Cytoplasm</keyword>
<feature type="coiled-coil region" evidence="9">
    <location>
        <begin position="201"/>
        <end position="333"/>
    </location>
</feature>
<dbReference type="Proteomes" id="UP000034805">
    <property type="component" value="Unassembled WGS sequence"/>
</dbReference>
<evidence type="ECO:0000259" key="11">
    <source>
        <dbReference type="Pfam" id="PF12180"/>
    </source>
</evidence>
<dbReference type="GO" id="GO:0000281">
    <property type="term" value="P:mitotic cytokinesis"/>
    <property type="evidence" value="ECO:0007669"/>
    <property type="project" value="InterPro"/>
</dbReference>
<dbReference type="GO" id="GO:0021549">
    <property type="term" value="P:cerebellum development"/>
    <property type="evidence" value="ECO:0007669"/>
    <property type="project" value="Ensembl"/>
</dbReference>
<dbReference type="Pfam" id="PF12180">
    <property type="entry name" value="EABR"/>
    <property type="match status" value="1"/>
</dbReference>
<reference evidence="13" key="3">
    <citation type="submission" date="2025-05" db="UniProtKB">
        <authorList>
            <consortium name="Ensembl"/>
        </authorList>
    </citation>
    <scope>IDENTIFICATION</scope>
</reference>
<keyword evidence="5 9" id="KW-0175">Coiled coil</keyword>
<evidence type="ECO:0000256" key="3">
    <source>
        <dbReference type="ARBA" id="ARBA00004626"/>
    </source>
</evidence>
<reference evidence="12 14" key="1">
    <citation type="submission" date="2015-08" db="EMBL/GenBank/DDBJ databases">
        <title>The genome of the Asian arowana (Scleropages formosus).</title>
        <authorList>
            <person name="Tan M.H."/>
            <person name="Gan H.M."/>
            <person name="Croft L.J."/>
            <person name="Austin C.M."/>
        </authorList>
    </citation>
    <scope>NUCLEOTIDE SEQUENCE [LARGE SCALE GENOMIC DNA]</scope>
    <source>
        <strain evidence="12">Aro1</strain>
    </source>
</reference>
<evidence type="ECO:0000256" key="4">
    <source>
        <dbReference type="ARBA" id="ARBA00022490"/>
    </source>
</evidence>
<evidence type="ECO:0000313" key="14">
    <source>
        <dbReference type="Proteomes" id="UP000034805"/>
    </source>
</evidence>
<dbReference type="GO" id="GO:0090543">
    <property type="term" value="C:Flemming body"/>
    <property type="evidence" value="ECO:0007669"/>
    <property type="project" value="UniProtKB-SubCell"/>
</dbReference>
<dbReference type="GO" id="GO:1904888">
    <property type="term" value="P:cranial skeletal system development"/>
    <property type="evidence" value="ECO:0007669"/>
    <property type="project" value="Ensembl"/>
</dbReference>
<evidence type="ECO:0000313" key="15">
    <source>
        <dbReference type="Proteomes" id="UP000694397"/>
    </source>
</evidence>
<accession>A0A0P7Z2J7</accession>
<dbReference type="Ensembl" id="ENSSFOT00015020898.2">
    <property type="protein sequence ID" value="ENSSFOP00015020665.1"/>
    <property type="gene ID" value="ENSSFOG00015013295.2"/>
</dbReference>
<comment type="function">
    <text evidence="7">Plays a role in mitotic exit and cytokinesis. Recruits PDCD6IP and TSG101 to midbody during cytokinesis. Required for successful completion of cytokinesis. Not required for microtubule nucleation. Plays a role in the development of the brain and kidney.</text>
</comment>
<name>A0A0P7Z2J7_SCLFO</name>
<sequence>MTSKPQKESIVSKMGMKLGVSKTDMELDKLRKENAHLRKKLDELSHRQGKLTHTEKSKLLERIVSLETLKEKNTQQLSAKDQELSSLRQQMTAASGGIVASLQSQLDQKNLEAQEREKQLQTLLEEMRSVKNKFAEVSARCQDLEKRSVKGNPDSQSPNRDGQTVSGNPSAVQEQLRDALEKNQQWLVYDQQREAYVKAVLARTFELEQQLNQANQALQQQNKEGNSEEEKCAQMQQYYDKLLLTARKDLEAQKEQVAQVQGELAELRKRYEDKCGEAEEVAEQLQAERLRSHRSTKEGVRRSEDLEQLKAQLDEEKRRSAELLMQVNMLQKSLLHEHEEQKRIAVLEHQIQMSARDFENEKLDRQTLQQQLHKVLKELRKARDQITRLESVSQKQQPFSSEPNPYSGLGMEKLSIEDLAAAHRSPARIPGLLDESFLECPRCRAQYPTSQHRELLAHIDYCLT</sequence>
<evidence type="ECO:0000256" key="6">
    <source>
        <dbReference type="ARBA" id="ARBA00023212"/>
    </source>
</evidence>
<dbReference type="GO" id="GO:0032154">
    <property type="term" value="C:cleavage furrow"/>
    <property type="evidence" value="ECO:0007669"/>
    <property type="project" value="UniProtKB-SubCell"/>
</dbReference>
<evidence type="ECO:0000256" key="10">
    <source>
        <dbReference type="SAM" id="MobiDB-lite"/>
    </source>
</evidence>
<evidence type="ECO:0000256" key="7">
    <source>
        <dbReference type="ARBA" id="ARBA00055531"/>
    </source>
</evidence>
<dbReference type="PANTHER" id="PTHR31838:SF1">
    <property type="entry name" value="CENTROSOMAL PROTEIN OF 55 KDA"/>
    <property type="match status" value="1"/>
</dbReference>
<keyword evidence="15" id="KW-1185">Reference proteome</keyword>
<dbReference type="Gene3D" id="1.20.5.990">
    <property type="entry name" value="Nemo cc2-lz domain - 1d5 darpin complex"/>
    <property type="match status" value="1"/>
</dbReference>
<feature type="compositionally biased region" description="Polar residues" evidence="10">
    <location>
        <begin position="390"/>
        <end position="404"/>
    </location>
</feature>
<evidence type="ECO:0000256" key="5">
    <source>
        <dbReference type="ARBA" id="ARBA00023054"/>
    </source>
</evidence>
<evidence type="ECO:0000313" key="13">
    <source>
        <dbReference type="Ensembl" id="ENSSFOP00015020665.1"/>
    </source>
</evidence>
<evidence type="ECO:0000256" key="8">
    <source>
        <dbReference type="ARBA" id="ARBA00069787"/>
    </source>
</evidence>
<feature type="domain" description="TSG101 and ALIX binding" evidence="11">
    <location>
        <begin position="173"/>
        <end position="206"/>
    </location>
</feature>
<reference evidence="13 15" key="2">
    <citation type="submission" date="2019-04" db="EMBL/GenBank/DDBJ databases">
        <authorList>
            <consortium name="Wellcome Sanger Institute Data Sharing"/>
        </authorList>
    </citation>
    <scope>NUCLEOTIDE SEQUENCE [LARGE SCALE GENOMIC DNA]</scope>
</reference>
<evidence type="ECO:0000256" key="1">
    <source>
        <dbReference type="ARBA" id="ARBA00004114"/>
    </source>
</evidence>
<dbReference type="EMBL" id="JARO02001673">
    <property type="protein sequence ID" value="KPP74755.1"/>
    <property type="molecule type" value="Genomic_DNA"/>
</dbReference>
<organism evidence="12 14">
    <name type="scientific">Scleropages formosus</name>
    <name type="common">Asian bonytongue</name>
    <name type="synonym">Osteoglossum formosum</name>
    <dbReference type="NCBI Taxonomy" id="113540"/>
    <lineage>
        <taxon>Eukaryota</taxon>
        <taxon>Metazoa</taxon>
        <taxon>Chordata</taxon>
        <taxon>Craniata</taxon>
        <taxon>Vertebrata</taxon>
        <taxon>Euteleostomi</taxon>
        <taxon>Actinopterygii</taxon>
        <taxon>Neopterygii</taxon>
        <taxon>Teleostei</taxon>
        <taxon>Osteoglossocephala</taxon>
        <taxon>Osteoglossomorpha</taxon>
        <taxon>Osteoglossiformes</taxon>
        <taxon>Osteoglossidae</taxon>
        <taxon>Scleropages</taxon>
    </lineage>
</organism>
<dbReference type="OrthoDB" id="8441172at2759"/>
<protein>
    <recommendedName>
        <fullName evidence="8">Centrosomal protein of 55 kDa</fullName>
    </recommendedName>
</protein>
<dbReference type="KEGG" id="sfm:108939593"/>
<keyword evidence="6" id="KW-0206">Cytoskeleton</keyword>
<dbReference type="Proteomes" id="UP000694397">
    <property type="component" value="Chromosome 24"/>
</dbReference>
<dbReference type="FunFam" id="1.20.5.1180:FF:000002">
    <property type="entry name" value="Centrosomal protein of 55 kDa"/>
    <property type="match status" value="1"/>
</dbReference>
<dbReference type="InterPro" id="IPR038926">
    <property type="entry name" value="CEP55"/>
</dbReference>
<dbReference type="STRING" id="113540.ENSSFOP00015020665"/>
<comment type="subcellular location">
    <subcellularLocation>
        <location evidence="3">Cleavage furrow</location>
    </subcellularLocation>
    <subcellularLocation>
        <location evidence="1">Cytoplasm</location>
        <location evidence="1">Cytoskeleton</location>
        <location evidence="1">Microtubule organizing center</location>
        <location evidence="1">Centrosome</location>
        <location evidence="1">Centriole</location>
    </subcellularLocation>
    <subcellularLocation>
        <location evidence="2">Midbody</location>
        <location evidence="2">Midbody ring</location>
    </subcellularLocation>
</comment>